<dbReference type="Pfam" id="PF03050">
    <property type="entry name" value="DDE_Tnp_IS66"/>
    <property type="match status" value="1"/>
</dbReference>
<dbReference type="EMBL" id="CAADIH010000021">
    <property type="protein sequence ID" value="VFR45458.1"/>
    <property type="molecule type" value="Genomic_DNA"/>
</dbReference>
<dbReference type="EMBL" id="CAADIE010000020">
    <property type="protein sequence ID" value="VFR43737.1"/>
    <property type="molecule type" value="Genomic_DNA"/>
</dbReference>
<evidence type="ECO:0000313" key="2">
    <source>
        <dbReference type="EMBL" id="VFR43737.1"/>
    </source>
</evidence>
<gene>
    <name evidence="2" type="ORF">BER1_0516</name>
    <name evidence="3" type="ORF">BER2_0516</name>
</gene>
<dbReference type="PANTHER" id="PTHR33678">
    <property type="entry name" value="BLL1576 PROTEIN"/>
    <property type="match status" value="1"/>
</dbReference>
<dbReference type="PANTHER" id="PTHR33678:SF1">
    <property type="entry name" value="BLL1576 PROTEIN"/>
    <property type="match status" value="1"/>
</dbReference>
<reference evidence="2" key="1">
    <citation type="submission" date="2019-03" db="EMBL/GenBank/DDBJ databases">
        <authorList>
            <person name="Danneels B."/>
        </authorList>
    </citation>
    <scope>NUCLEOTIDE SEQUENCE</scope>
</reference>
<dbReference type="AlphaFoldDB" id="A0A484R3J4"/>
<sequence>MCERCEMLTQVIDKGIPVAGLLAQLLVAKFADHLPLYRQECIFARAGLALPRSTLG</sequence>
<feature type="domain" description="Transposase IS66 central" evidence="1">
    <location>
        <begin position="14"/>
        <end position="55"/>
    </location>
</feature>
<protein>
    <submittedName>
        <fullName evidence="2">Mobile element protein</fullName>
    </submittedName>
</protein>
<evidence type="ECO:0000259" key="1">
    <source>
        <dbReference type="Pfam" id="PF03050"/>
    </source>
</evidence>
<accession>A0A484R3J4</accession>
<evidence type="ECO:0000313" key="3">
    <source>
        <dbReference type="EMBL" id="VFR45458.1"/>
    </source>
</evidence>
<dbReference type="InterPro" id="IPR052344">
    <property type="entry name" value="Transposase-related"/>
</dbReference>
<name>A0A484R3J4_9ZZZZ</name>
<proteinExistence type="predicted"/>
<organism evidence="2">
    <name type="scientific">plant metagenome</name>
    <dbReference type="NCBI Taxonomy" id="1297885"/>
    <lineage>
        <taxon>unclassified sequences</taxon>
        <taxon>metagenomes</taxon>
        <taxon>organismal metagenomes</taxon>
    </lineage>
</organism>
<dbReference type="InterPro" id="IPR004291">
    <property type="entry name" value="Transposase_IS66_central"/>
</dbReference>